<dbReference type="Proteomes" id="UP000316298">
    <property type="component" value="Unassembled WGS sequence"/>
</dbReference>
<organism evidence="1 2">
    <name type="scientific">Kribbella jejuensis</name>
    <dbReference type="NCBI Taxonomy" id="236068"/>
    <lineage>
        <taxon>Bacteria</taxon>
        <taxon>Bacillati</taxon>
        <taxon>Actinomycetota</taxon>
        <taxon>Actinomycetes</taxon>
        <taxon>Propionibacteriales</taxon>
        <taxon>Kribbellaceae</taxon>
        <taxon>Kribbella</taxon>
    </lineage>
</organism>
<keyword evidence="2" id="KW-1185">Reference proteome</keyword>
<name>A0A542EA63_9ACTN</name>
<dbReference type="AlphaFoldDB" id="A0A542EA63"/>
<proteinExistence type="predicted"/>
<comment type="caution">
    <text evidence="1">The sequence shown here is derived from an EMBL/GenBank/DDBJ whole genome shotgun (WGS) entry which is preliminary data.</text>
</comment>
<accession>A0A542EA63</accession>
<dbReference type="EMBL" id="VFMM01000002">
    <property type="protein sequence ID" value="TQJ12227.1"/>
    <property type="molecule type" value="Genomic_DNA"/>
</dbReference>
<sequence>MAIEYSEVVRPDDTEKAQSTITVGFFPDDRRPWAVDLGGRCPRCGHDQPESRHWLVAVAGASKFSQTQREQAEAEFAELDIDLSSGDESFDLRCGCSEKHAHRPHGKSGCGAAYRVRVVWAP</sequence>
<gene>
    <name evidence="1" type="ORF">FB475_5159</name>
</gene>
<evidence type="ECO:0000313" key="1">
    <source>
        <dbReference type="EMBL" id="TQJ12227.1"/>
    </source>
</evidence>
<protein>
    <submittedName>
        <fullName evidence="1">Uncharacterized protein</fullName>
    </submittedName>
</protein>
<reference evidence="1 2" key="1">
    <citation type="submission" date="2019-06" db="EMBL/GenBank/DDBJ databases">
        <title>Sequencing the genomes of 1000 actinobacteria strains.</title>
        <authorList>
            <person name="Klenk H.-P."/>
        </authorList>
    </citation>
    <scope>NUCLEOTIDE SEQUENCE [LARGE SCALE GENOMIC DNA]</scope>
    <source>
        <strain evidence="1 2">DSM 17305</strain>
    </source>
</reference>
<evidence type="ECO:0000313" key="2">
    <source>
        <dbReference type="Proteomes" id="UP000316298"/>
    </source>
</evidence>